<comment type="pathway">
    <text evidence="1 9">Cofactor biosynthesis; NAD(+) biosynthesis; quinolinate from iminoaspartate: step 1/1.</text>
</comment>
<comment type="similarity">
    <text evidence="9">Belongs to the quinolinate synthase family. Type 2 subfamily.</text>
</comment>
<dbReference type="GO" id="GO:0046872">
    <property type="term" value="F:metal ion binding"/>
    <property type="evidence" value="ECO:0007669"/>
    <property type="project" value="UniProtKB-KW"/>
</dbReference>
<dbReference type="NCBIfam" id="NF006878">
    <property type="entry name" value="PRK09375.1-2"/>
    <property type="match status" value="1"/>
</dbReference>
<keyword evidence="8 9" id="KW-0411">Iron-sulfur</keyword>
<feature type="binding site" evidence="9">
    <location>
        <position position="216"/>
    </location>
    <ligand>
        <name>iminosuccinate</name>
        <dbReference type="ChEBI" id="CHEBI:77875"/>
    </ligand>
</feature>
<evidence type="ECO:0000256" key="6">
    <source>
        <dbReference type="ARBA" id="ARBA00022723"/>
    </source>
</evidence>
<evidence type="ECO:0000256" key="5">
    <source>
        <dbReference type="ARBA" id="ARBA00022679"/>
    </source>
</evidence>
<keyword evidence="5 9" id="KW-0808">Transferase</keyword>
<feature type="binding site" evidence="9">
    <location>
        <position position="40"/>
    </location>
    <ligand>
        <name>iminosuccinate</name>
        <dbReference type="ChEBI" id="CHEBI:77875"/>
    </ligand>
</feature>
<comment type="catalytic activity">
    <reaction evidence="9">
        <text>iminosuccinate + dihydroxyacetone phosphate = quinolinate + phosphate + 2 H2O + H(+)</text>
        <dbReference type="Rhea" id="RHEA:25888"/>
        <dbReference type="ChEBI" id="CHEBI:15377"/>
        <dbReference type="ChEBI" id="CHEBI:15378"/>
        <dbReference type="ChEBI" id="CHEBI:29959"/>
        <dbReference type="ChEBI" id="CHEBI:43474"/>
        <dbReference type="ChEBI" id="CHEBI:57642"/>
        <dbReference type="ChEBI" id="CHEBI:77875"/>
        <dbReference type="EC" id="2.5.1.72"/>
    </reaction>
</comment>
<dbReference type="PANTHER" id="PTHR30573">
    <property type="entry name" value="QUINOLINATE SYNTHETASE A"/>
    <property type="match status" value="1"/>
</dbReference>
<dbReference type="EMBL" id="BFAX01000004">
    <property type="protein sequence ID" value="GBF36913.1"/>
    <property type="molecule type" value="Genomic_DNA"/>
</dbReference>
<feature type="binding site" evidence="9">
    <location>
        <position position="265"/>
    </location>
    <ligand>
        <name>[4Fe-4S] cluster</name>
        <dbReference type="ChEBI" id="CHEBI:49883"/>
    </ligand>
</feature>
<dbReference type="EC" id="2.5.1.72" evidence="2 9"/>
<evidence type="ECO:0000256" key="9">
    <source>
        <dbReference type="HAMAP-Rule" id="MF_00568"/>
    </source>
</evidence>
<dbReference type="InterPro" id="IPR036094">
    <property type="entry name" value="NadA_sf"/>
</dbReference>
<dbReference type="Proteomes" id="UP000290527">
    <property type="component" value="Unassembled WGS sequence"/>
</dbReference>
<dbReference type="InterPro" id="IPR003473">
    <property type="entry name" value="NadA"/>
</dbReference>
<keyword evidence="4 9" id="KW-0662">Pyridine nucleotide biosynthesis</keyword>
<evidence type="ECO:0000256" key="7">
    <source>
        <dbReference type="ARBA" id="ARBA00023004"/>
    </source>
</evidence>
<dbReference type="SUPFAM" id="SSF142754">
    <property type="entry name" value="NadA-like"/>
    <property type="match status" value="1"/>
</dbReference>
<dbReference type="AlphaFoldDB" id="A0A401HRR1"/>
<keyword evidence="9" id="KW-0963">Cytoplasm</keyword>
<dbReference type="FunFam" id="3.40.50.10800:FF:000001">
    <property type="entry name" value="Quinolinate synthase A"/>
    <property type="match status" value="1"/>
</dbReference>
<feature type="binding site" evidence="9">
    <location>
        <position position="173"/>
    </location>
    <ligand>
        <name>[4Fe-4S] cluster</name>
        <dbReference type="ChEBI" id="CHEBI:49883"/>
    </ligand>
</feature>
<dbReference type="UniPathway" id="UPA00253">
    <property type="reaction ID" value="UER00327"/>
</dbReference>
<organism evidence="10 11">
    <name type="scientific">Methanofervidicoccus abyssi</name>
    <dbReference type="NCBI Taxonomy" id="2082189"/>
    <lineage>
        <taxon>Archaea</taxon>
        <taxon>Methanobacteriati</taxon>
        <taxon>Methanobacteriota</taxon>
        <taxon>Methanomada group</taxon>
        <taxon>Methanococci</taxon>
        <taxon>Methanococcales</taxon>
        <taxon>Methanofervidicoccus</taxon>
    </lineage>
</organism>
<feature type="binding site" evidence="9">
    <location>
        <position position="129"/>
    </location>
    <ligand>
        <name>iminosuccinate</name>
        <dbReference type="ChEBI" id="CHEBI:77875"/>
    </ligand>
</feature>
<comment type="subcellular location">
    <subcellularLocation>
        <location evidence="9">Cytoplasm</location>
    </subcellularLocation>
</comment>
<reference evidence="10 11" key="1">
    <citation type="journal article" date="2019" name="Int. J. Syst. Evol. Microbiol.">
        <title>Methanofervidicoccus abyssi gen. nov., sp. nov., a hydrogenotrophic methanogen, isolated from a hydrothermal vent chimney in the Mid-Cayman Spreading Center, the Caribbean Sea.</title>
        <authorList>
            <person name="Sakai S."/>
            <person name="Takaki Y."/>
            <person name="Miyazaki M."/>
            <person name="Ogawara M."/>
            <person name="Yanagawa K."/>
            <person name="Miyazaki J."/>
            <person name="Takai K."/>
        </authorList>
    </citation>
    <scope>NUCLEOTIDE SEQUENCE [LARGE SCALE GENOMIC DNA]</scope>
    <source>
        <strain evidence="10 11">HHB</strain>
    </source>
</reference>
<dbReference type="Gene3D" id="3.40.50.10800">
    <property type="entry name" value="NadA-like"/>
    <property type="match status" value="3"/>
</dbReference>
<comment type="function">
    <text evidence="9">Catalyzes the condensation of iminoaspartate with dihydroxyacetone phosphate to form quinolinate.</text>
</comment>
<feature type="binding site" evidence="9">
    <location>
        <position position="86"/>
    </location>
    <ligand>
        <name>[4Fe-4S] cluster</name>
        <dbReference type="ChEBI" id="CHEBI:49883"/>
    </ligand>
</feature>
<comment type="caution">
    <text evidence="10">The sequence shown here is derived from an EMBL/GenBank/DDBJ whole genome shotgun (WGS) entry which is preliminary data.</text>
</comment>
<feature type="binding site" evidence="9">
    <location>
        <begin position="112"/>
        <end position="114"/>
    </location>
    <ligand>
        <name>iminosuccinate</name>
        <dbReference type="ChEBI" id="CHEBI:77875"/>
    </ligand>
</feature>
<dbReference type="GO" id="GO:0008987">
    <property type="term" value="F:quinolinate synthetase A activity"/>
    <property type="evidence" value="ECO:0007669"/>
    <property type="project" value="UniProtKB-UniRule"/>
</dbReference>
<dbReference type="InterPro" id="IPR023066">
    <property type="entry name" value="Quinolinate_synth_type2"/>
</dbReference>
<accession>A0A401HRR1</accession>
<dbReference type="PANTHER" id="PTHR30573:SF0">
    <property type="entry name" value="QUINOLINATE SYNTHASE, CHLOROPLASTIC"/>
    <property type="match status" value="1"/>
</dbReference>
<keyword evidence="11" id="KW-1185">Reference proteome</keyword>
<dbReference type="Pfam" id="PF02445">
    <property type="entry name" value="NadA"/>
    <property type="match status" value="1"/>
</dbReference>
<dbReference type="NCBIfam" id="TIGR00550">
    <property type="entry name" value="nadA"/>
    <property type="match status" value="1"/>
</dbReference>
<feature type="binding site" evidence="9">
    <location>
        <begin position="199"/>
        <end position="201"/>
    </location>
    <ligand>
        <name>iminosuccinate</name>
        <dbReference type="ChEBI" id="CHEBI:77875"/>
    </ligand>
</feature>
<dbReference type="GO" id="GO:0005737">
    <property type="term" value="C:cytoplasm"/>
    <property type="evidence" value="ECO:0007669"/>
    <property type="project" value="UniProtKB-SubCell"/>
</dbReference>
<proteinExistence type="inferred from homology"/>
<evidence type="ECO:0000256" key="2">
    <source>
        <dbReference type="ARBA" id="ARBA00012669"/>
    </source>
</evidence>
<keyword evidence="3 9" id="KW-0004">4Fe-4S</keyword>
<sequence length="313" mass="36046">MKMNIVERINKLKREKNAIILAHNYQPEEIQRVADFTGDSLELCRMAEKTDADIVIFCGVDFMAETAKILNKDKKVLIPEIKDTECPMAHQLSPEMLIEAKKRHPNAKVVIYINTLSKAKVLADGVCTSANAHIVVNSFEEDEIIFGPDRNLGYYVEKSTKKKIITVPKDGHCYVHKKFTVEDILKAKEKYPNAQVLVHPECDPEVQEMADYVYSTGGMVKHVLNSPEKEFIIGTEVDMITRLKIELEKKREKKKLIPLREDAICEPMKKITLEKLERCLVEEKYEVVLDEEIIERAKRAIDYMLSIGRERKK</sequence>
<evidence type="ECO:0000256" key="4">
    <source>
        <dbReference type="ARBA" id="ARBA00022642"/>
    </source>
</evidence>
<comment type="cofactor">
    <cofactor evidence="9">
        <name>[4Fe-4S] cluster</name>
        <dbReference type="ChEBI" id="CHEBI:49883"/>
    </cofactor>
    <text evidence="9">Binds 1 [4Fe-4S] cluster per subunit.</text>
</comment>
<dbReference type="GO" id="GO:0034628">
    <property type="term" value="P:'de novo' NAD+ biosynthetic process from L-aspartate"/>
    <property type="evidence" value="ECO:0007669"/>
    <property type="project" value="TreeGrafter"/>
</dbReference>
<evidence type="ECO:0000256" key="8">
    <source>
        <dbReference type="ARBA" id="ARBA00023014"/>
    </source>
</evidence>
<dbReference type="HAMAP" id="MF_00568">
    <property type="entry name" value="NadA_type2"/>
    <property type="match status" value="1"/>
</dbReference>
<evidence type="ECO:0000313" key="11">
    <source>
        <dbReference type="Proteomes" id="UP000290527"/>
    </source>
</evidence>
<keyword evidence="7 9" id="KW-0408">Iron</keyword>
<evidence type="ECO:0000256" key="1">
    <source>
        <dbReference type="ARBA" id="ARBA00005065"/>
    </source>
</evidence>
<dbReference type="GO" id="GO:0051539">
    <property type="term" value="F:4 iron, 4 sulfur cluster binding"/>
    <property type="evidence" value="ECO:0007669"/>
    <property type="project" value="UniProtKB-KW"/>
</dbReference>
<evidence type="ECO:0000313" key="10">
    <source>
        <dbReference type="EMBL" id="GBF36913.1"/>
    </source>
</evidence>
<name>A0A401HRR1_9EURY</name>
<keyword evidence="6 9" id="KW-0479">Metal-binding</keyword>
<evidence type="ECO:0000256" key="3">
    <source>
        <dbReference type="ARBA" id="ARBA00022485"/>
    </source>
</evidence>
<protein>
    <recommendedName>
        <fullName evidence="2 9">Quinolinate synthase</fullName>
        <ecNumber evidence="2 9">2.5.1.72</ecNumber>
    </recommendedName>
</protein>
<gene>
    <name evidence="9" type="primary">nadA</name>
    <name evidence="10" type="ORF">MHHB_P1143</name>
</gene>
<feature type="binding site" evidence="9">
    <location>
        <position position="23"/>
    </location>
    <ligand>
        <name>iminosuccinate</name>
        <dbReference type="ChEBI" id="CHEBI:77875"/>
    </ligand>
</feature>